<reference evidence="1 2" key="1">
    <citation type="journal article" date="2024" name="Plant Biotechnol. J.">
        <title>Genome and CRISPR/Cas9 system of a widespread forest tree (Populus alba) in the world.</title>
        <authorList>
            <person name="Liu Y.J."/>
            <person name="Jiang P.F."/>
            <person name="Han X.M."/>
            <person name="Li X.Y."/>
            <person name="Wang H.M."/>
            <person name="Wang Y.J."/>
            <person name="Wang X.X."/>
            <person name="Zeng Q.Y."/>
        </authorList>
    </citation>
    <scope>NUCLEOTIDE SEQUENCE [LARGE SCALE GENOMIC DNA]</scope>
    <source>
        <strain evidence="2">cv. PAL-ZL1</strain>
    </source>
</reference>
<accession>A0ACC4CGY8</accession>
<name>A0ACC4CGY8_POPAL</name>
<dbReference type="Proteomes" id="UP000309997">
    <property type="component" value="Unassembled WGS sequence"/>
</dbReference>
<sequence>MKAKHKQYKERKQEHDLDLNTKMPQYMCLDFSSRSCSPEQSPSPSHTPHRSKVTFAEFVNLSSESRVLSPRRGKSMALLQSLASSDSADFERNSDWQRKRRGKTIQHVASSSAPSQYHPPLSCPIERVSNPLATTTPRPGYGAAPLTGVVPGHIKTRKRPHTTSTRSASTSSSAETAAVEKRSPYGAGPSCNYREDPMSSKAAVMVLQPSSSQPPDCKRTKADRSELVALGQKPNSHKFPRRQYLTRSKAAASSYEGPTTVSFQSL</sequence>
<proteinExistence type="predicted"/>
<comment type="caution">
    <text evidence="1">The sequence shown here is derived from an EMBL/GenBank/DDBJ whole genome shotgun (WGS) entry which is preliminary data.</text>
</comment>
<gene>
    <name evidence="1" type="ORF">D5086_008752</name>
</gene>
<evidence type="ECO:0000313" key="1">
    <source>
        <dbReference type="EMBL" id="KAL3597115.1"/>
    </source>
</evidence>
<keyword evidence="2" id="KW-1185">Reference proteome</keyword>
<evidence type="ECO:0000313" key="2">
    <source>
        <dbReference type="Proteomes" id="UP000309997"/>
    </source>
</evidence>
<dbReference type="EMBL" id="RCHU02000004">
    <property type="protein sequence ID" value="KAL3597115.1"/>
    <property type="molecule type" value="Genomic_DNA"/>
</dbReference>
<protein>
    <submittedName>
        <fullName evidence="1">Uncharacterized protein</fullName>
    </submittedName>
</protein>
<organism evidence="1 2">
    <name type="scientific">Populus alba</name>
    <name type="common">White poplar</name>
    <dbReference type="NCBI Taxonomy" id="43335"/>
    <lineage>
        <taxon>Eukaryota</taxon>
        <taxon>Viridiplantae</taxon>
        <taxon>Streptophyta</taxon>
        <taxon>Embryophyta</taxon>
        <taxon>Tracheophyta</taxon>
        <taxon>Spermatophyta</taxon>
        <taxon>Magnoliopsida</taxon>
        <taxon>eudicotyledons</taxon>
        <taxon>Gunneridae</taxon>
        <taxon>Pentapetalae</taxon>
        <taxon>rosids</taxon>
        <taxon>fabids</taxon>
        <taxon>Malpighiales</taxon>
        <taxon>Salicaceae</taxon>
        <taxon>Saliceae</taxon>
        <taxon>Populus</taxon>
    </lineage>
</organism>